<keyword evidence="2 3" id="KW-0802">TPR repeat</keyword>
<keyword evidence="5" id="KW-1185">Reference proteome</keyword>
<sequence length="1986" mass="206328">MSEKKANLKKAREALAAKEWRDVLAHCKSVLKEDQTCYEAYVYVGKAAFQLGEFEQADLSYQKATELNDKAPQAWQGLSELYHETQQWVKAAEADQVLVDLAHRGDAALAAKLPYLVRRLGAAHAAAGQLEEAEVALREVLAHPLPPDERLPVLAQLADVQLREDSTELEAKVQQRLQEKRREAAAHGSKVCEDAVRSAVNSEAADEALELDCDHATPTIKELVCGVAPTPPYVKYHDTYLRRLRQAVNVAAPGTMDRHNRRVAVLEVARAMMEGRCAAEPHTGMGCASPYAFETALRLLEIEEEIAGAHLPRTSSTEFASAGGGMRGSFTSALNSPRSGSGFATPTAAAGHNAALAAAAMLSPGSFFSSSLQLPAAASRVGSLSLGGLPPRSGAATPSAASVMSGAFLPGPATPKRDMSAARLSELVHHPMAAATAAAGATMAEQERESFSQLAAEASTAGIAAAPTANGTPGEALSAALSVSATPVGSMGATVSPNATAAELQSSESLGPYAAAGSFARGLGGLSVAVSGSAAGGGLISRYSSTEMLAAASPRFAAASPRYAGTLTPLTPTRSGIQPAAAPLLMNDREMIGRRLAHAFPWNATAQVHLAMALRRREAYVSSGAATIKLQCSWQGPGVTDLSCSPLAQRLRAERPRQAARKAWLAELLAKGLARGAPVVSGMIGLAELRLEAEDAAGALAAAKQGLKFVFDRSKVQERARHAALVLNLLAGQALLGTGQLTDAGRIFVRLAQRVSEGEVSFGSEAVGMPATSIRQQAIRGLAQVALAQGDTCQALHHYGELVSKALMGRGSAEHWAYAEYGWLLFKEGNADAGRYQLETALDVLYKQAAVLPGCEAVLAGYHYKLARIYWALDGSYRCEREHCLQHLLDAAAEEGPQQAEAFEWLGHWYSQVAHDELRARKCYQRALALNPTLEGAGNALCDLLQASRGAQAASLEAKLLEEMLLRAPDAQWARSRLARLQLQTGQYEQAVASFQSAIRSSPKSAELWEGLAASYQALGRHASALKSYSRALELDPARPYALMSCGALHFMAGAYQDAAQQYLGDPAAAEFSYSRALALDPKAAALWVQLGRLYSRHGSAELAEQCYEAARGAEPTLVSVWEAMAATAAARGSSSAGTAAAAAAAEHAVGLGGGPESWLEYATAGLRGRASQHEGLLLACACKASAHQPLLLPPHAALAAALEARGQHSSAVAALQYCLALLQAGLQQGSEGLAALGLTGFGQGFGQATHRVVLLQAAGFEGSEGVASPESVHVALEIALARNLVLAGQFDSAVQLYGKLEQQGSLGSNPLTSDSYSWVCYGFAAQQLGQAGLCSRVLEQAVEEAGGDTAKLHAVMALLQHHLSQGSLEAAFSLLLQRLPQLAASSPTLASSCTRTWLALVVAAAAAGLRDLQAQVVEVMRQAVMGQLQHVDMAWVECELQCISAAAQAADGAKTPAMRTLAHAVHTCPWHVPARLRLAEYALAGNPRKATAVFNACPGLLPETYTASSSASNSVQLQQLQQDLPGTHSSAPSQSAQKLAMQEVLAAASCRATALSGQVAAAVAAEAGQEVARLRRLLHAMPSSPDLWYCLALAALLQAVGDGQAAHFRRAEHCCLSALNRVEQLIAEQQQQAPASATAAPGGGGGGASSSARSLLSCKLQELQDVKVRLMVAISECHQHSRMPDCQDAAQHWAMDALAAAMAAGGVGASTAHRQVGRMLALRGMVTEAEMAYRQAVTGSGSGGAAAGAVLELAKLLAGHGRQQEAAALLHGIWEGAAAALTSATDAGAELPAAAAAAGVLGPGPQFLEASALEEALLLADLGQWEAARAAAAAGLRLAGAAGDAAPAAAELVTATVALQAAAAAPGEGSRNLLLEARWAASSAARSGMALPGTVGTAAAGIGAAVLAQVELARNKPEKAYDAIGMSFGAWVDQAVPAQVLLAAGELTRQVTDCAAAVHTAPWLEEGWEKLKLAAIAAGRLVDVL</sequence>
<keyword evidence="1" id="KW-0677">Repeat</keyword>
<reference evidence="4 5" key="1">
    <citation type="submission" date="2023-05" db="EMBL/GenBank/DDBJ databases">
        <title>A 100% complete, gapless, phased diploid assembly of the Scenedesmus obliquus UTEX 3031 genome.</title>
        <authorList>
            <person name="Biondi T.C."/>
            <person name="Hanschen E.R."/>
            <person name="Kwon T."/>
            <person name="Eng W."/>
            <person name="Kruse C.P.S."/>
            <person name="Koehler S.I."/>
            <person name="Kunde Y."/>
            <person name="Gleasner C.D."/>
            <person name="You Mak K.T."/>
            <person name="Polle J."/>
            <person name="Hovde B.T."/>
            <person name="Starkenburg S.R."/>
        </authorList>
    </citation>
    <scope>NUCLEOTIDE SEQUENCE [LARGE SCALE GENOMIC DNA]</scope>
    <source>
        <strain evidence="4 5">DOE0152z</strain>
    </source>
</reference>
<dbReference type="InterPro" id="IPR039226">
    <property type="entry name" value="Ski3/TTC37"/>
</dbReference>
<dbReference type="InterPro" id="IPR011990">
    <property type="entry name" value="TPR-like_helical_dom_sf"/>
</dbReference>
<dbReference type="InterPro" id="IPR019734">
    <property type="entry name" value="TPR_rpt"/>
</dbReference>
<evidence type="ECO:0000313" key="5">
    <source>
        <dbReference type="Proteomes" id="UP001244341"/>
    </source>
</evidence>
<feature type="repeat" description="TPR" evidence="3">
    <location>
        <begin position="972"/>
        <end position="1005"/>
    </location>
</feature>
<evidence type="ECO:0000313" key="4">
    <source>
        <dbReference type="EMBL" id="WIA10335.1"/>
    </source>
</evidence>
<feature type="repeat" description="TPR" evidence="3">
    <location>
        <begin position="1085"/>
        <end position="1118"/>
    </location>
</feature>
<protein>
    <recommendedName>
        <fullName evidence="6">UDP-N-acetylglucosamine--peptide N-acetylglucosaminyltransferase SPINDLY</fullName>
    </recommendedName>
</protein>
<dbReference type="PANTHER" id="PTHR15704">
    <property type="entry name" value="SUPERKILLER 3 PROTEIN-RELATED"/>
    <property type="match status" value="1"/>
</dbReference>
<proteinExistence type="predicted"/>
<evidence type="ECO:0008006" key="6">
    <source>
        <dbReference type="Google" id="ProtNLM"/>
    </source>
</evidence>
<gene>
    <name evidence="4" type="ORF">OEZ85_010527</name>
</gene>
<accession>A0ABY8TMU8</accession>
<dbReference type="Proteomes" id="UP001244341">
    <property type="component" value="Chromosome 2b"/>
</dbReference>
<dbReference type="Gene3D" id="1.25.40.10">
    <property type="entry name" value="Tetratricopeptide repeat domain"/>
    <property type="match status" value="5"/>
</dbReference>
<dbReference type="PROSITE" id="PS50005">
    <property type="entry name" value="TPR"/>
    <property type="match status" value="4"/>
</dbReference>
<name>A0ABY8TMU8_TETOB</name>
<evidence type="ECO:0000256" key="3">
    <source>
        <dbReference type="PROSITE-ProRule" id="PRU00339"/>
    </source>
</evidence>
<dbReference type="Pfam" id="PF13432">
    <property type="entry name" value="TPR_16"/>
    <property type="match status" value="2"/>
</dbReference>
<dbReference type="SUPFAM" id="SSF48452">
    <property type="entry name" value="TPR-like"/>
    <property type="match status" value="2"/>
</dbReference>
<evidence type="ECO:0000256" key="1">
    <source>
        <dbReference type="ARBA" id="ARBA00022737"/>
    </source>
</evidence>
<dbReference type="EMBL" id="CP126209">
    <property type="protein sequence ID" value="WIA10335.1"/>
    <property type="molecule type" value="Genomic_DNA"/>
</dbReference>
<dbReference type="PANTHER" id="PTHR15704:SF7">
    <property type="entry name" value="SUPERKILLER COMPLEX PROTEIN 3"/>
    <property type="match status" value="1"/>
</dbReference>
<dbReference type="SMART" id="SM00028">
    <property type="entry name" value="TPR"/>
    <property type="match status" value="7"/>
</dbReference>
<organism evidence="4 5">
    <name type="scientific">Tetradesmus obliquus</name>
    <name type="common">Green alga</name>
    <name type="synonym">Acutodesmus obliquus</name>
    <dbReference type="NCBI Taxonomy" id="3088"/>
    <lineage>
        <taxon>Eukaryota</taxon>
        <taxon>Viridiplantae</taxon>
        <taxon>Chlorophyta</taxon>
        <taxon>core chlorophytes</taxon>
        <taxon>Chlorophyceae</taxon>
        <taxon>CS clade</taxon>
        <taxon>Sphaeropleales</taxon>
        <taxon>Scenedesmaceae</taxon>
        <taxon>Tetradesmus</taxon>
    </lineage>
</organism>
<feature type="repeat" description="TPR" evidence="3">
    <location>
        <begin position="38"/>
        <end position="71"/>
    </location>
</feature>
<dbReference type="PROSITE" id="PS50293">
    <property type="entry name" value="TPR_REGION"/>
    <property type="match status" value="1"/>
</dbReference>
<feature type="repeat" description="TPR" evidence="3">
    <location>
        <begin position="1006"/>
        <end position="1039"/>
    </location>
</feature>
<evidence type="ECO:0000256" key="2">
    <source>
        <dbReference type="ARBA" id="ARBA00022803"/>
    </source>
</evidence>